<keyword evidence="2" id="KW-1185">Reference proteome</keyword>
<proteinExistence type="predicted"/>
<evidence type="ECO:0000313" key="1">
    <source>
        <dbReference type="EMBL" id="WVZ77562.1"/>
    </source>
</evidence>
<accession>A0AAQ3WX31</accession>
<dbReference type="Proteomes" id="UP001341281">
    <property type="component" value="Chromosome 05"/>
</dbReference>
<dbReference type="EMBL" id="CP144749">
    <property type="protein sequence ID" value="WVZ77562.1"/>
    <property type="molecule type" value="Genomic_DNA"/>
</dbReference>
<sequence>MFNAVNFTNDDDAAVIRPIQSSYTNLCMLIYYLYCDNLHAPFDTDEADHTGLQRLMDTNEAMDDAGTPTSTPTTITCKEKYWRHLDSCLEKGSTGGVGASRLVRLYEDYLNEVLATEDSEV</sequence>
<gene>
    <name evidence="1" type="ORF">U9M48_025416</name>
</gene>
<dbReference type="AlphaFoldDB" id="A0AAQ3WX31"/>
<organism evidence="1 2">
    <name type="scientific">Paspalum notatum var. saurae</name>
    <dbReference type="NCBI Taxonomy" id="547442"/>
    <lineage>
        <taxon>Eukaryota</taxon>
        <taxon>Viridiplantae</taxon>
        <taxon>Streptophyta</taxon>
        <taxon>Embryophyta</taxon>
        <taxon>Tracheophyta</taxon>
        <taxon>Spermatophyta</taxon>
        <taxon>Magnoliopsida</taxon>
        <taxon>Liliopsida</taxon>
        <taxon>Poales</taxon>
        <taxon>Poaceae</taxon>
        <taxon>PACMAD clade</taxon>
        <taxon>Panicoideae</taxon>
        <taxon>Andropogonodae</taxon>
        <taxon>Paspaleae</taxon>
        <taxon>Paspalinae</taxon>
        <taxon>Paspalum</taxon>
    </lineage>
</organism>
<reference evidence="1 2" key="1">
    <citation type="submission" date="2024-02" db="EMBL/GenBank/DDBJ databases">
        <title>High-quality chromosome-scale genome assembly of Pensacola bahiagrass (Paspalum notatum Flugge var. saurae).</title>
        <authorList>
            <person name="Vega J.M."/>
            <person name="Podio M."/>
            <person name="Orjuela J."/>
            <person name="Siena L.A."/>
            <person name="Pessino S.C."/>
            <person name="Combes M.C."/>
            <person name="Mariac C."/>
            <person name="Albertini E."/>
            <person name="Pupilli F."/>
            <person name="Ortiz J.P.A."/>
            <person name="Leblanc O."/>
        </authorList>
    </citation>
    <scope>NUCLEOTIDE SEQUENCE [LARGE SCALE GENOMIC DNA]</scope>
    <source>
        <strain evidence="1">R1</strain>
        <tissue evidence="1">Leaf</tissue>
    </source>
</reference>
<name>A0AAQ3WX31_PASNO</name>
<protein>
    <submittedName>
        <fullName evidence="1">Uncharacterized protein</fullName>
    </submittedName>
</protein>
<evidence type="ECO:0000313" key="2">
    <source>
        <dbReference type="Proteomes" id="UP001341281"/>
    </source>
</evidence>